<dbReference type="Proteomes" id="UP000245119">
    <property type="component" value="Linkage Group LG3"/>
</dbReference>
<keyword evidence="2" id="KW-0472">Membrane</keyword>
<evidence type="ECO:0000256" key="2">
    <source>
        <dbReference type="SAM" id="Phobius"/>
    </source>
</evidence>
<comment type="caution">
    <text evidence="3">The sequence shown here is derived from an EMBL/GenBank/DDBJ whole genome shotgun (WGS) entry which is preliminary data.</text>
</comment>
<proteinExistence type="predicted"/>
<sequence>MRFHWCRIFYRARSRSQRRRLLLWGVTLALVICLMYYNHQGLETLSQLSYNSAAGAFNAQPNELVGRQPRAVGQESAKDVAKDANNELNDGANDDDDEKSDLRSDLAPATLHFLWCGRRHFEFRHYMALRRADRLVRPDKIYFHYEHLPLIDQEGYFLWFNRTLADVDNILLKPLNYTGCPTEGAERYILVLDLLEKFGGIYIPEDAILVDFPVHLRSSSLVTGVEAVSPKDFRDGLIAGKKGAFKKPTTPEELLVVLSLGKQEHGGIQPCGSIEHYNMEEDGDCICVKITSAVYPQDIWDGKTPFATLARVAAYGYSELKKEYSLDNPIPRIAHYICIQCEVPFIAFLSMKSAVNVAGLNKVYLHGVKEPQGKWWEKLKEDSRLCLRTPRIPRSAVRQSHHDPPGGGRHHAGVHPAEVRRRLLRQQRAMD</sequence>
<dbReference type="PANTHER" id="PTHR46830">
    <property type="entry name" value="TRANSFERASE, PUTATIVE-RELATED"/>
    <property type="match status" value="1"/>
</dbReference>
<protein>
    <submittedName>
        <fullName evidence="3">Uncharacterized protein</fullName>
    </submittedName>
</protein>
<dbReference type="OrthoDB" id="409543at2759"/>
<keyword evidence="2" id="KW-1133">Transmembrane helix</keyword>
<evidence type="ECO:0000313" key="4">
    <source>
        <dbReference type="Proteomes" id="UP000245119"/>
    </source>
</evidence>
<accession>A0A2T7PLR5</accession>
<feature type="region of interest" description="Disordered" evidence="1">
    <location>
        <begin position="394"/>
        <end position="417"/>
    </location>
</feature>
<dbReference type="PANTHER" id="PTHR46830:SF1">
    <property type="entry name" value="ALPHA-1,4-N-ACETYLGLUCOSAMINYLTRANSFERASE"/>
    <property type="match status" value="1"/>
</dbReference>
<evidence type="ECO:0000256" key="1">
    <source>
        <dbReference type="SAM" id="MobiDB-lite"/>
    </source>
</evidence>
<keyword evidence="2" id="KW-0812">Transmembrane</keyword>
<feature type="compositionally biased region" description="Basic and acidic residues" evidence="1">
    <location>
        <begin position="76"/>
        <end position="85"/>
    </location>
</feature>
<name>A0A2T7PLR5_POMCA</name>
<feature type="region of interest" description="Disordered" evidence="1">
    <location>
        <begin position="75"/>
        <end position="101"/>
    </location>
</feature>
<reference evidence="3 4" key="1">
    <citation type="submission" date="2018-04" db="EMBL/GenBank/DDBJ databases">
        <title>The genome of golden apple snail Pomacea canaliculata provides insight into stress tolerance and invasive adaptation.</title>
        <authorList>
            <person name="Liu C."/>
            <person name="Liu B."/>
            <person name="Ren Y."/>
            <person name="Zhang Y."/>
            <person name="Wang H."/>
            <person name="Li S."/>
            <person name="Jiang F."/>
            <person name="Yin L."/>
            <person name="Zhang G."/>
            <person name="Qian W."/>
            <person name="Fan W."/>
        </authorList>
    </citation>
    <scope>NUCLEOTIDE SEQUENCE [LARGE SCALE GENOMIC DNA]</scope>
    <source>
        <strain evidence="3">SZHN2017</strain>
        <tissue evidence="3">Muscle</tissue>
    </source>
</reference>
<dbReference type="EMBL" id="PZQS01000003">
    <property type="protein sequence ID" value="PVD34371.1"/>
    <property type="molecule type" value="Genomic_DNA"/>
</dbReference>
<organism evidence="3 4">
    <name type="scientific">Pomacea canaliculata</name>
    <name type="common">Golden apple snail</name>
    <dbReference type="NCBI Taxonomy" id="400727"/>
    <lineage>
        <taxon>Eukaryota</taxon>
        <taxon>Metazoa</taxon>
        <taxon>Spiralia</taxon>
        <taxon>Lophotrochozoa</taxon>
        <taxon>Mollusca</taxon>
        <taxon>Gastropoda</taxon>
        <taxon>Caenogastropoda</taxon>
        <taxon>Architaenioglossa</taxon>
        <taxon>Ampullarioidea</taxon>
        <taxon>Ampullariidae</taxon>
        <taxon>Pomacea</taxon>
    </lineage>
</organism>
<dbReference type="AlphaFoldDB" id="A0A2T7PLR5"/>
<evidence type="ECO:0000313" key="3">
    <source>
        <dbReference type="EMBL" id="PVD34371.1"/>
    </source>
</evidence>
<keyword evidence="4" id="KW-1185">Reference proteome</keyword>
<feature type="transmembrane region" description="Helical" evidence="2">
    <location>
        <begin position="21"/>
        <end position="39"/>
    </location>
</feature>
<gene>
    <name evidence="3" type="ORF">C0Q70_05642</name>
</gene>